<dbReference type="Pfam" id="PF04351">
    <property type="entry name" value="PilP"/>
    <property type="match status" value="1"/>
</dbReference>
<dbReference type="InterPro" id="IPR007446">
    <property type="entry name" value="PilP"/>
</dbReference>
<dbReference type="AlphaFoldDB" id="A0A2K8UGW4"/>
<evidence type="ECO:0000313" key="2">
    <source>
        <dbReference type="EMBL" id="AUB84719.1"/>
    </source>
</evidence>
<accession>A0A2K8UGW4</accession>
<dbReference type="OrthoDB" id="5296580at2"/>
<evidence type="ECO:0000256" key="1">
    <source>
        <dbReference type="SAM" id="MobiDB-lite"/>
    </source>
</evidence>
<feature type="region of interest" description="Disordered" evidence="1">
    <location>
        <begin position="57"/>
        <end position="76"/>
    </location>
</feature>
<gene>
    <name evidence="2" type="ORF">THSYN_10335</name>
</gene>
<evidence type="ECO:0000313" key="3">
    <source>
        <dbReference type="Proteomes" id="UP000232638"/>
    </source>
</evidence>
<name>A0A2K8UGW4_9GAMM</name>
<organism evidence="2 3">
    <name type="scientific">Candidatus Thiodictyon syntrophicum</name>
    <dbReference type="NCBI Taxonomy" id="1166950"/>
    <lineage>
        <taxon>Bacteria</taxon>
        <taxon>Pseudomonadati</taxon>
        <taxon>Pseudomonadota</taxon>
        <taxon>Gammaproteobacteria</taxon>
        <taxon>Chromatiales</taxon>
        <taxon>Chromatiaceae</taxon>
        <taxon>Thiodictyon</taxon>
    </lineage>
</organism>
<proteinExistence type="predicted"/>
<dbReference type="Proteomes" id="UP000232638">
    <property type="component" value="Chromosome"/>
</dbReference>
<dbReference type="PIRSF" id="PIRSF016481">
    <property type="entry name" value="Pilus_assembly_PilP"/>
    <property type="match status" value="1"/>
</dbReference>
<dbReference type="EMBL" id="CP020370">
    <property type="protein sequence ID" value="AUB84719.1"/>
    <property type="molecule type" value="Genomic_DNA"/>
</dbReference>
<dbReference type="KEGG" id="tsy:THSYN_10335"/>
<dbReference type="Gene3D" id="2.30.30.830">
    <property type="match status" value="1"/>
</dbReference>
<reference evidence="2 3" key="1">
    <citation type="submission" date="2017-03" db="EMBL/GenBank/DDBJ databases">
        <title>Complete genome sequence of Candidatus 'Thiodictyon syntrophicum' sp. nov. strain Cad16T, a photolithoautotroph purple sulfur bacterium isolated from an alpine meromictic lake.</title>
        <authorList>
            <person name="Luedin S.M."/>
            <person name="Pothier J.F."/>
            <person name="Danza F."/>
            <person name="Storelli N."/>
            <person name="Wittwer M."/>
            <person name="Tonolla M."/>
        </authorList>
    </citation>
    <scope>NUCLEOTIDE SEQUENCE [LARGE SCALE GENOMIC DNA]</scope>
    <source>
        <strain evidence="2 3">Cad16T</strain>
    </source>
</reference>
<protein>
    <submittedName>
        <fullName evidence="2">Pilus assembly protein PilP</fullName>
    </submittedName>
</protein>
<keyword evidence="3" id="KW-1185">Reference proteome</keyword>
<sequence length="162" mass="17798">MSALLAGCGGADQSELEDYVRKVKARDPGAIEPLPEIKQINTYVYEPAERRDPFVVDARGSDQPATAPGNSLAPDPLRRKEELEGFALDALRMVGTLEQNQTKWALIRSPNGILHRVRVGNYLGMNNGQIVSISDESIQLTEIVSEGPGEWRERQATVALTQ</sequence>